<gene>
    <name evidence="18" type="ORF">APZ42_024502</name>
</gene>
<keyword evidence="6" id="KW-0479">Metal-binding</keyword>
<keyword evidence="4 16" id="KW-0812">Transmembrane</keyword>
<dbReference type="GO" id="GO:0006417">
    <property type="term" value="P:regulation of translation"/>
    <property type="evidence" value="ECO:0007669"/>
    <property type="project" value="UniProtKB-UniRule"/>
</dbReference>
<keyword evidence="8 18" id="KW-0269">Exonuclease</keyword>
<dbReference type="InterPro" id="IPR002562">
    <property type="entry name" value="3'-5'_exonuclease_dom"/>
</dbReference>
<name>A0A164TWW9_9CRUS</name>
<dbReference type="GO" id="GO:0005634">
    <property type="term" value="C:nucleus"/>
    <property type="evidence" value="ECO:0007669"/>
    <property type="project" value="TreeGrafter"/>
</dbReference>
<keyword evidence="11 16" id="KW-0472">Membrane</keyword>
<dbReference type="PROSITE" id="PS51522">
    <property type="entry name" value="ZF_NANOS"/>
    <property type="match status" value="1"/>
</dbReference>
<evidence type="ECO:0000259" key="17">
    <source>
        <dbReference type="PROSITE" id="PS51522"/>
    </source>
</evidence>
<sequence length="773" mass="87588">MIRQQRLPGRPLTKKSLASVKQSTDDDEGYGTCSPANPKLIDNVFTFVKTPLCPTVHIVNKVSEDEWSALEKDLNRALNMQPLTERCATKPKEFNVRVTKRPLHSLANYGSKQLRVGCQFCAKNGELRSVVESHTLRHPVTRAIICPVLRKYVCEMCGATGDNAHTKFYCPNNRSQKTAPTAVLLKTTRHNATGKRTNMKWPLISIVSLGIGISTIFIAGRSIARVALRWRFLRKVNVIQKRLKEKLENPFPATTIVTRISEWDEVCSVLLRDCAEIPILGFDCEWVNFNGNTQPIALIQLASHQGICALVRVCCLSTLPETLKNILSNPKILKVGVATWEDASKLKKDFGIQFCGGFDVRHLILRHPKRLSLSARSGLSGLSEQLLGKALNKHYSVRCSDWEAENLSDVQVKYAAQDAVASIAICLKLIAETRLPDLNNRFWVINNMNEFYTSWAVTCAVLDTKFRMSSNHKFMGTSNSKGKKFTATKPNNSRAYAARKTALYDNCILQAPDGQQLCTCDYKKAMWYFAKGRGEVVCENPMTVRLNFEPAGRPSSEYDRYYLTDKVNKCVVCGRSESFLRKNIVPHEYRKHFPDHLKDHKSHDILLLCIECHTVCNTHENTVKNELSLKCEAPIGTERGVKTKLDKRLSGVQKAANALILNRHAIPSDRVAVLEDVIKSYYEVEDLTPEIMEMAKNLEVHVPNSDYVPHGLKVVHYFEREHPGGLLALERLWREHFLQTMRPRHLPALWSVEHYRKPEEKWGNNKTSVPESV</sequence>
<dbReference type="AlphaFoldDB" id="A0A164TWW9"/>
<keyword evidence="14" id="KW-0862">Zinc</keyword>
<dbReference type="OrthoDB" id="6381388at2759"/>
<dbReference type="InterPro" id="IPR012337">
    <property type="entry name" value="RNaseH-like_sf"/>
</dbReference>
<keyword evidence="10" id="KW-0496">Mitochondrion</keyword>
<dbReference type="InterPro" id="IPR036397">
    <property type="entry name" value="RNaseH_sf"/>
</dbReference>
<comment type="similarity">
    <text evidence="14">Belongs to the nanos family.</text>
</comment>
<keyword evidence="19" id="KW-1185">Reference proteome</keyword>
<evidence type="ECO:0000256" key="8">
    <source>
        <dbReference type="ARBA" id="ARBA00022839"/>
    </source>
</evidence>
<dbReference type="STRING" id="35525.A0A164TWW9"/>
<evidence type="ECO:0000313" key="18">
    <source>
        <dbReference type="EMBL" id="KZS10839.1"/>
    </source>
</evidence>
<comment type="caution">
    <text evidence="18">The sequence shown here is derived from an EMBL/GenBank/DDBJ whole genome shotgun (WGS) entry which is preliminary data.</text>
</comment>
<comment type="cofactor">
    <cofactor evidence="2">
        <name>Mg(2+)</name>
        <dbReference type="ChEBI" id="CHEBI:18420"/>
    </cofactor>
</comment>
<evidence type="ECO:0000256" key="2">
    <source>
        <dbReference type="ARBA" id="ARBA00001946"/>
    </source>
</evidence>
<dbReference type="CDD" id="cd06141">
    <property type="entry name" value="WRN_exo"/>
    <property type="match status" value="1"/>
</dbReference>
<evidence type="ECO:0000256" key="3">
    <source>
        <dbReference type="ARBA" id="ARBA00004325"/>
    </source>
</evidence>
<evidence type="ECO:0000256" key="13">
    <source>
        <dbReference type="ARBA" id="ARBA00069878"/>
    </source>
</evidence>
<dbReference type="Pfam" id="PF01612">
    <property type="entry name" value="DNA_pol_A_exo1"/>
    <property type="match status" value="1"/>
</dbReference>
<keyword evidence="7" id="KW-0378">Hydrolase</keyword>
<dbReference type="GO" id="GO:0031966">
    <property type="term" value="C:mitochondrial membrane"/>
    <property type="evidence" value="ECO:0007669"/>
    <property type="project" value="UniProtKB-SubCell"/>
</dbReference>
<dbReference type="FunFam" id="3.30.420.10:FF:000041">
    <property type="entry name" value="Exonuclease 3'-5' domain containing 2"/>
    <property type="match status" value="1"/>
</dbReference>
<evidence type="ECO:0000256" key="7">
    <source>
        <dbReference type="ARBA" id="ARBA00022801"/>
    </source>
</evidence>
<keyword evidence="5" id="KW-0540">Nuclease</keyword>
<evidence type="ECO:0000256" key="15">
    <source>
        <dbReference type="SAM" id="MobiDB-lite"/>
    </source>
</evidence>
<evidence type="ECO:0000256" key="11">
    <source>
        <dbReference type="ARBA" id="ARBA00023136"/>
    </source>
</evidence>
<dbReference type="Pfam" id="PF05741">
    <property type="entry name" value="zf-nanos"/>
    <property type="match status" value="1"/>
</dbReference>
<evidence type="ECO:0000256" key="14">
    <source>
        <dbReference type="PROSITE-ProRule" id="PRU00855"/>
    </source>
</evidence>
<evidence type="ECO:0000256" key="4">
    <source>
        <dbReference type="ARBA" id="ARBA00022692"/>
    </source>
</evidence>
<dbReference type="InterPro" id="IPR038129">
    <property type="entry name" value="Nanos_sf"/>
</dbReference>
<dbReference type="GO" id="GO:0000175">
    <property type="term" value="F:3'-5'-RNA exonuclease activity"/>
    <property type="evidence" value="ECO:0007669"/>
    <property type="project" value="UniProtKB-ARBA"/>
</dbReference>
<evidence type="ECO:0000256" key="5">
    <source>
        <dbReference type="ARBA" id="ARBA00022722"/>
    </source>
</evidence>
<reference evidence="18 19" key="1">
    <citation type="submission" date="2016-03" db="EMBL/GenBank/DDBJ databases">
        <title>EvidentialGene: Evidence-directed Construction of Genes on Genomes.</title>
        <authorList>
            <person name="Gilbert D.G."/>
            <person name="Choi J.-H."/>
            <person name="Mockaitis K."/>
            <person name="Colbourne J."/>
            <person name="Pfrender M."/>
        </authorList>
    </citation>
    <scope>NUCLEOTIDE SEQUENCE [LARGE SCALE GENOMIC DNA]</scope>
    <source>
        <strain evidence="18 19">Xinb3</strain>
        <tissue evidence="18">Complete organism</tissue>
    </source>
</reference>
<dbReference type="GO" id="GO:0003723">
    <property type="term" value="F:RNA binding"/>
    <property type="evidence" value="ECO:0007669"/>
    <property type="project" value="UniProtKB-UniRule"/>
</dbReference>
<dbReference type="InterPro" id="IPR024161">
    <property type="entry name" value="Znf_nanos-typ"/>
</dbReference>
<evidence type="ECO:0000256" key="1">
    <source>
        <dbReference type="ARBA" id="ARBA00001936"/>
    </source>
</evidence>
<organism evidence="18 19">
    <name type="scientific">Daphnia magna</name>
    <dbReference type="NCBI Taxonomy" id="35525"/>
    <lineage>
        <taxon>Eukaryota</taxon>
        <taxon>Metazoa</taxon>
        <taxon>Ecdysozoa</taxon>
        <taxon>Arthropoda</taxon>
        <taxon>Crustacea</taxon>
        <taxon>Branchiopoda</taxon>
        <taxon>Diplostraca</taxon>
        <taxon>Cladocera</taxon>
        <taxon>Anomopoda</taxon>
        <taxon>Daphniidae</taxon>
        <taxon>Daphnia</taxon>
    </lineage>
</organism>
<dbReference type="Proteomes" id="UP000076858">
    <property type="component" value="Unassembled WGS sequence"/>
</dbReference>
<dbReference type="GO" id="GO:0006310">
    <property type="term" value="P:DNA recombination"/>
    <property type="evidence" value="ECO:0007669"/>
    <property type="project" value="UniProtKB-ARBA"/>
</dbReference>
<keyword evidence="14" id="KW-0694">RNA-binding</keyword>
<keyword evidence="14" id="KW-0863">Zinc-finger</keyword>
<dbReference type="Gene3D" id="4.10.60.30">
    <property type="entry name" value="Nanos, RNA-binding domain"/>
    <property type="match status" value="1"/>
</dbReference>
<dbReference type="GO" id="GO:0008270">
    <property type="term" value="F:zinc ion binding"/>
    <property type="evidence" value="ECO:0007669"/>
    <property type="project" value="UniProtKB-KW"/>
</dbReference>
<feature type="region of interest" description="Disordered" evidence="15">
    <location>
        <begin position="1"/>
        <end position="31"/>
    </location>
</feature>
<evidence type="ECO:0000256" key="16">
    <source>
        <dbReference type="SAM" id="Phobius"/>
    </source>
</evidence>
<keyword evidence="14" id="KW-0810">Translation regulation</keyword>
<feature type="domain" description="Nanos-type" evidence="17">
    <location>
        <begin position="117"/>
        <end position="172"/>
    </location>
</feature>
<dbReference type="SMART" id="SM00474">
    <property type="entry name" value="35EXOc"/>
    <property type="match status" value="1"/>
</dbReference>
<evidence type="ECO:0000313" key="19">
    <source>
        <dbReference type="Proteomes" id="UP000076858"/>
    </source>
</evidence>
<comment type="similarity">
    <text evidence="12">Belongs to the EXD2 family.</text>
</comment>
<evidence type="ECO:0000256" key="9">
    <source>
        <dbReference type="ARBA" id="ARBA00022989"/>
    </source>
</evidence>
<evidence type="ECO:0000256" key="10">
    <source>
        <dbReference type="ARBA" id="ARBA00023128"/>
    </source>
</evidence>
<comment type="subcellular location">
    <subcellularLocation>
        <location evidence="3">Mitochondrion membrane</location>
    </subcellularLocation>
</comment>
<dbReference type="SUPFAM" id="SSF53098">
    <property type="entry name" value="Ribonuclease H-like"/>
    <property type="match status" value="1"/>
</dbReference>
<evidence type="ECO:0000256" key="6">
    <source>
        <dbReference type="ARBA" id="ARBA00022723"/>
    </source>
</evidence>
<dbReference type="EMBL" id="LRGB01001663">
    <property type="protein sequence ID" value="KZS10839.1"/>
    <property type="molecule type" value="Genomic_DNA"/>
</dbReference>
<feature type="transmembrane region" description="Helical" evidence="16">
    <location>
        <begin position="203"/>
        <end position="224"/>
    </location>
</feature>
<accession>A0A164TWW9</accession>
<keyword evidence="9 16" id="KW-1133">Transmembrane helix</keyword>
<dbReference type="PANTHER" id="PTHR13620:SF104">
    <property type="entry name" value="EXONUCLEASE 3'-5' DOMAIN-CONTAINING PROTEIN 2"/>
    <property type="match status" value="1"/>
</dbReference>
<dbReference type="InterPro" id="IPR051132">
    <property type="entry name" value="3-5_Exonuclease_domain"/>
</dbReference>
<dbReference type="PANTHER" id="PTHR13620">
    <property type="entry name" value="3-5 EXONUCLEASE"/>
    <property type="match status" value="1"/>
</dbReference>
<protein>
    <recommendedName>
        <fullName evidence="13">Exonuclease 3'-5' domain-containing protein 2</fullName>
    </recommendedName>
</protein>
<proteinExistence type="inferred from homology"/>
<comment type="cofactor">
    <cofactor evidence="1">
        <name>Mn(2+)</name>
        <dbReference type="ChEBI" id="CHEBI:29035"/>
    </cofactor>
</comment>
<dbReference type="Gene3D" id="3.30.420.10">
    <property type="entry name" value="Ribonuclease H-like superfamily/Ribonuclease H"/>
    <property type="match status" value="1"/>
</dbReference>
<evidence type="ECO:0000256" key="12">
    <source>
        <dbReference type="ARBA" id="ARBA00061005"/>
    </source>
</evidence>